<protein>
    <recommendedName>
        <fullName evidence="1">Phage head morphogenesis domain-containing protein</fullName>
    </recommendedName>
</protein>
<gene>
    <name evidence="2" type="ORF">FC83_GL000922</name>
</gene>
<keyword evidence="3" id="KW-1185">Reference proteome</keyword>
<dbReference type="Pfam" id="PF04233">
    <property type="entry name" value="Phage_Mu_F"/>
    <property type="match status" value="1"/>
</dbReference>
<dbReference type="PATRIC" id="fig|1423734.3.peg.932"/>
<dbReference type="eggNOG" id="COG2369">
    <property type="taxonomic scope" value="Bacteria"/>
</dbReference>
<dbReference type="NCBIfam" id="TIGR01641">
    <property type="entry name" value="phageSPP1_gp7"/>
    <property type="match status" value="1"/>
</dbReference>
<evidence type="ECO:0000313" key="3">
    <source>
        <dbReference type="Proteomes" id="UP000051236"/>
    </source>
</evidence>
<dbReference type="RefSeq" id="WP_057002410.1">
    <property type="nucleotide sequence ID" value="NZ_AZGA01000012.1"/>
</dbReference>
<evidence type="ECO:0000313" key="2">
    <source>
        <dbReference type="EMBL" id="KRM35618.1"/>
    </source>
</evidence>
<sequence>MTKKLSYWERRFLQLKAKQLKDTEAYERALQPELNGLYRELQQELAGWYVRYANNEGMTLDQAKKALTSIKTKHWQLTLHQFEDKAKQGGFEQELDREYYNSRVARLQMLETQLQNMTAGFADNETQHMGQGLQDQFQDTYMRTIFNTQIANAKLTSNFARFNEDELRIVVSKPWGDDGKDFSARIWKNYREELPSQLMNVMLKATLLGYSPQRVTKELHQSFSDVKRNNIHRLVVSEMGHVAEEATAKAYEESDVEKYKYMATLESHTCAICGHLDGEIFKLADRKAGTNYPLIHARCRCTTVPYMEDLPPVSERWMRDPEMGKGKSIDSMKFDEWKKLYVDKK</sequence>
<dbReference type="STRING" id="1423734.FC83_GL000922"/>
<evidence type="ECO:0000259" key="1">
    <source>
        <dbReference type="Pfam" id="PF04233"/>
    </source>
</evidence>
<name>A0A0R1Y016_9LACO</name>
<proteinExistence type="predicted"/>
<organism evidence="2 3">
    <name type="scientific">Agrilactobacillus composti DSM 18527 = JCM 14202</name>
    <dbReference type="NCBI Taxonomy" id="1423734"/>
    <lineage>
        <taxon>Bacteria</taxon>
        <taxon>Bacillati</taxon>
        <taxon>Bacillota</taxon>
        <taxon>Bacilli</taxon>
        <taxon>Lactobacillales</taxon>
        <taxon>Lactobacillaceae</taxon>
        <taxon>Agrilactobacillus</taxon>
    </lineage>
</organism>
<reference evidence="2 3" key="1">
    <citation type="journal article" date="2015" name="Genome Announc.">
        <title>Expanding the biotechnology potential of lactobacilli through comparative genomics of 213 strains and associated genera.</title>
        <authorList>
            <person name="Sun Z."/>
            <person name="Harris H.M."/>
            <person name="McCann A."/>
            <person name="Guo C."/>
            <person name="Argimon S."/>
            <person name="Zhang W."/>
            <person name="Yang X."/>
            <person name="Jeffery I.B."/>
            <person name="Cooney J.C."/>
            <person name="Kagawa T.F."/>
            <person name="Liu W."/>
            <person name="Song Y."/>
            <person name="Salvetti E."/>
            <person name="Wrobel A."/>
            <person name="Rasinkangas P."/>
            <person name="Parkhill J."/>
            <person name="Rea M.C."/>
            <person name="O'Sullivan O."/>
            <person name="Ritari J."/>
            <person name="Douillard F.P."/>
            <person name="Paul Ross R."/>
            <person name="Yang R."/>
            <person name="Briner A.E."/>
            <person name="Felis G.E."/>
            <person name="de Vos W.M."/>
            <person name="Barrangou R."/>
            <person name="Klaenhammer T.R."/>
            <person name="Caufield P.W."/>
            <person name="Cui Y."/>
            <person name="Zhang H."/>
            <person name="O'Toole P.W."/>
        </authorList>
    </citation>
    <scope>NUCLEOTIDE SEQUENCE [LARGE SCALE GENOMIC DNA]</scope>
    <source>
        <strain evidence="2 3">DSM 18527</strain>
    </source>
</reference>
<dbReference type="AlphaFoldDB" id="A0A0R1Y016"/>
<dbReference type="EMBL" id="AZGA01000012">
    <property type="protein sequence ID" value="KRM35618.1"/>
    <property type="molecule type" value="Genomic_DNA"/>
</dbReference>
<feature type="domain" description="Phage head morphogenesis" evidence="1">
    <location>
        <begin position="202"/>
        <end position="303"/>
    </location>
</feature>
<dbReference type="Proteomes" id="UP000051236">
    <property type="component" value="Unassembled WGS sequence"/>
</dbReference>
<comment type="caution">
    <text evidence="2">The sequence shown here is derived from an EMBL/GenBank/DDBJ whole genome shotgun (WGS) entry which is preliminary data.</text>
</comment>
<accession>A0A0R1Y016</accession>
<dbReference type="InterPro" id="IPR006528">
    <property type="entry name" value="Phage_head_morphogenesis_dom"/>
</dbReference>